<accession>M8D7E0</accession>
<evidence type="ECO:0000313" key="1">
    <source>
        <dbReference type="EnsemblPlants" id="EMT32386"/>
    </source>
</evidence>
<sequence length="155" mass="18431">MTTYVIPFVIAHKELGSIKTITDSTAEQELTQQHLTESRNYMIEHTTNQDEQNWQADNMMNFEYTEHDQEDNMFSLADTTDSSNYNTSDDEEQFVEDCQWRYLEARVMKHQHTPRSMRTQLLIPIMQNHQKVKKVKKMQMSSLKMTLLCTFRVKV</sequence>
<dbReference type="AlphaFoldDB" id="M8D7E0"/>
<protein>
    <submittedName>
        <fullName evidence="1">Uncharacterized protein</fullName>
    </submittedName>
</protein>
<reference evidence="1" key="1">
    <citation type="submission" date="2015-06" db="UniProtKB">
        <authorList>
            <consortium name="EnsemblPlants"/>
        </authorList>
    </citation>
    <scope>IDENTIFICATION</scope>
</reference>
<name>M8D7E0_AEGTA</name>
<organism evidence="1">
    <name type="scientific">Aegilops tauschii</name>
    <name type="common">Tausch's goatgrass</name>
    <name type="synonym">Aegilops squarrosa</name>
    <dbReference type="NCBI Taxonomy" id="37682"/>
    <lineage>
        <taxon>Eukaryota</taxon>
        <taxon>Viridiplantae</taxon>
        <taxon>Streptophyta</taxon>
        <taxon>Embryophyta</taxon>
        <taxon>Tracheophyta</taxon>
        <taxon>Spermatophyta</taxon>
        <taxon>Magnoliopsida</taxon>
        <taxon>Liliopsida</taxon>
        <taxon>Poales</taxon>
        <taxon>Poaceae</taxon>
        <taxon>BOP clade</taxon>
        <taxon>Pooideae</taxon>
        <taxon>Triticodae</taxon>
        <taxon>Triticeae</taxon>
        <taxon>Triticinae</taxon>
        <taxon>Aegilops</taxon>
    </lineage>
</organism>
<dbReference type="EnsemblPlants" id="EMT32386">
    <property type="protein sequence ID" value="EMT32386"/>
    <property type="gene ID" value="F775_24506"/>
</dbReference>
<proteinExistence type="predicted"/>